<feature type="transmembrane region" description="Helical" evidence="1">
    <location>
        <begin position="218"/>
        <end position="240"/>
    </location>
</feature>
<keyword evidence="1" id="KW-0812">Transmembrane</keyword>
<organism evidence="2 3">
    <name type="scientific">Ornithinibacillus halophilus</name>
    <dbReference type="NCBI Taxonomy" id="930117"/>
    <lineage>
        <taxon>Bacteria</taxon>
        <taxon>Bacillati</taxon>
        <taxon>Bacillota</taxon>
        <taxon>Bacilli</taxon>
        <taxon>Bacillales</taxon>
        <taxon>Bacillaceae</taxon>
        <taxon>Ornithinibacillus</taxon>
    </lineage>
</organism>
<gene>
    <name evidence="2" type="ORF">SAMN05216225_10146</name>
</gene>
<reference evidence="2 3" key="1">
    <citation type="submission" date="2016-11" db="EMBL/GenBank/DDBJ databases">
        <authorList>
            <person name="Jaros S."/>
            <person name="Januszkiewicz K."/>
            <person name="Wedrychowicz H."/>
        </authorList>
    </citation>
    <scope>NUCLEOTIDE SEQUENCE [LARGE SCALE GENOMIC DNA]</scope>
    <source>
        <strain evidence="2 3">IBRC-M 10683</strain>
    </source>
</reference>
<protein>
    <recommendedName>
        <fullName evidence="4">Peptide zinc metalloprotease protein</fullName>
    </recommendedName>
</protein>
<feature type="transmembrane region" description="Helical" evidence="1">
    <location>
        <begin position="322"/>
        <end position="343"/>
    </location>
</feature>
<sequence>MKLTSQSTLSLTPLQIRQDKKNYIVEDTQSGEFFEMPKVCIDAIERMKTGETLGEIEHVLKEAYPNEDVELIPFAKQLIDFGLVQTVDGEEITHKKSNQMPAGMQWIPEKWGRFFFNKITSRIYFLLFFGNILFILWNPSLLPSYKDIFVFDSMMVNIIVFMVISLLLILIHEFGHVLAIRAHGLPAKLDIGRRLFFIVFETDLTPAWKLDSKQRNQLYFAGLAFEQVILFIAFSLILIYGNVHPLVGGLLGIIVFDLVIKFIYQCCFYMKTDLYYVVENVTSCYNLMERGKEVLKSWNPIRKITAHSALEENEDDEKVIRYYSVFYVCGVVLTFGLFVIYFLPQTVYAFTRSINHVIEHPMTNPYFWDGIAFLFQTVLMVGLFIWVGRRNRGK</sequence>
<keyword evidence="1" id="KW-1133">Transmembrane helix</keyword>
<dbReference type="STRING" id="930117.SAMN05216225_10146"/>
<dbReference type="Proteomes" id="UP000183988">
    <property type="component" value="Unassembled WGS sequence"/>
</dbReference>
<accession>A0A1M5GQK8</accession>
<name>A0A1M5GQK8_9BACI</name>
<dbReference type="AlphaFoldDB" id="A0A1M5GQK8"/>
<feature type="transmembrane region" description="Helical" evidence="1">
    <location>
        <begin position="148"/>
        <end position="171"/>
    </location>
</feature>
<keyword evidence="1" id="KW-0472">Membrane</keyword>
<feature type="transmembrane region" description="Helical" evidence="1">
    <location>
        <begin position="366"/>
        <end position="387"/>
    </location>
</feature>
<feature type="transmembrane region" description="Helical" evidence="1">
    <location>
        <begin position="123"/>
        <end position="142"/>
    </location>
</feature>
<proteinExistence type="predicted"/>
<dbReference type="RefSeq" id="WP_072889719.1">
    <property type="nucleotide sequence ID" value="NZ_FQVW01000014.1"/>
</dbReference>
<keyword evidence="3" id="KW-1185">Reference proteome</keyword>
<evidence type="ECO:0000313" key="2">
    <source>
        <dbReference type="EMBL" id="SHG05792.1"/>
    </source>
</evidence>
<evidence type="ECO:0008006" key="4">
    <source>
        <dbReference type="Google" id="ProtNLM"/>
    </source>
</evidence>
<evidence type="ECO:0000256" key="1">
    <source>
        <dbReference type="SAM" id="Phobius"/>
    </source>
</evidence>
<feature type="transmembrane region" description="Helical" evidence="1">
    <location>
        <begin position="246"/>
        <end position="264"/>
    </location>
</feature>
<evidence type="ECO:0000313" key="3">
    <source>
        <dbReference type="Proteomes" id="UP000183988"/>
    </source>
</evidence>
<dbReference type="OrthoDB" id="140324at2"/>
<dbReference type="EMBL" id="FQVW01000014">
    <property type="protein sequence ID" value="SHG05792.1"/>
    <property type="molecule type" value="Genomic_DNA"/>
</dbReference>